<dbReference type="AlphaFoldDB" id="A0A5B7I3S5"/>
<comment type="caution">
    <text evidence="1">The sequence shown here is derived from an EMBL/GenBank/DDBJ whole genome shotgun (WGS) entry which is preliminary data.</text>
</comment>
<reference evidence="1 2" key="1">
    <citation type="submission" date="2019-05" db="EMBL/GenBank/DDBJ databases">
        <title>Another draft genome of Portunus trituberculatus and its Hox gene families provides insights of decapod evolution.</title>
        <authorList>
            <person name="Jeong J.-H."/>
            <person name="Song I."/>
            <person name="Kim S."/>
            <person name="Choi T."/>
            <person name="Kim D."/>
            <person name="Ryu S."/>
            <person name="Kim W."/>
        </authorList>
    </citation>
    <scope>NUCLEOTIDE SEQUENCE [LARGE SCALE GENOMIC DNA]</scope>
    <source>
        <tissue evidence="1">Muscle</tissue>
    </source>
</reference>
<proteinExistence type="predicted"/>
<keyword evidence="2" id="KW-1185">Reference proteome</keyword>
<accession>A0A5B7I3S5</accession>
<organism evidence="1 2">
    <name type="scientific">Portunus trituberculatus</name>
    <name type="common">Swimming crab</name>
    <name type="synonym">Neptunus trituberculatus</name>
    <dbReference type="NCBI Taxonomy" id="210409"/>
    <lineage>
        <taxon>Eukaryota</taxon>
        <taxon>Metazoa</taxon>
        <taxon>Ecdysozoa</taxon>
        <taxon>Arthropoda</taxon>
        <taxon>Crustacea</taxon>
        <taxon>Multicrustacea</taxon>
        <taxon>Malacostraca</taxon>
        <taxon>Eumalacostraca</taxon>
        <taxon>Eucarida</taxon>
        <taxon>Decapoda</taxon>
        <taxon>Pleocyemata</taxon>
        <taxon>Brachyura</taxon>
        <taxon>Eubrachyura</taxon>
        <taxon>Portunoidea</taxon>
        <taxon>Portunidae</taxon>
        <taxon>Portuninae</taxon>
        <taxon>Portunus</taxon>
    </lineage>
</organism>
<evidence type="ECO:0000313" key="2">
    <source>
        <dbReference type="Proteomes" id="UP000324222"/>
    </source>
</evidence>
<sequence length="197" mass="22039">MASSFRAVGGRLAVLINKVSRHAAFLPNTGREPRQICPPRGSESSRWAREGPCLPPVAITWSHYPPVSSSPFPFALPLPLVPPTAFVLPPPSPKLLNARRPPAVTVPSKFKPPMLRWDPISLPEGRHIGQVSLWLPGVRCEDPGGSQKAYRYLWGRWSSWISRGEFICRWKRRCGDGVDLMMIYDQVMSRHCPARPA</sequence>
<gene>
    <name evidence="1" type="ORF">E2C01_069811</name>
</gene>
<dbReference type="EMBL" id="VSRR010041093">
    <property type="protein sequence ID" value="MPC75424.1"/>
    <property type="molecule type" value="Genomic_DNA"/>
</dbReference>
<evidence type="ECO:0000313" key="1">
    <source>
        <dbReference type="EMBL" id="MPC75424.1"/>
    </source>
</evidence>
<dbReference type="Proteomes" id="UP000324222">
    <property type="component" value="Unassembled WGS sequence"/>
</dbReference>
<protein>
    <submittedName>
        <fullName evidence="1">Uncharacterized protein</fullName>
    </submittedName>
</protein>
<name>A0A5B7I3S5_PORTR</name>